<evidence type="ECO:0000256" key="6">
    <source>
        <dbReference type="ARBA" id="ARBA00012060"/>
    </source>
</evidence>
<dbReference type="Pfam" id="PF01220">
    <property type="entry name" value="DHquinase_II"/>
    <property type="match status" value="1"/>
</dbReference>
<dbReference type="GO" id="GO:0009073">
    <property type="term" value="P:aromatic amino acid family biosynthetic process"/>
    <property type="evidence" value="ECO:0007669"/>
    <property type="project" value="UniProtKB-KW"/>
</dbReference>
<comment type="function">
    <text evidence="2 9">Catalyzes a trans-dehydration via an enolate intermediate.</text>
</comment>
<feature type="region of interest" description="Disordered" evidence="10">
    <location>
        <begin position="1"/>
        <end position="26"/>
    </location>
</feature>
<protein>
    <recommendedName>
        <fullName evidence="6 9">3-dehydroquinate dehydratase</fullName>
        <shortName evidence="9">3-dehydroquinase</shortName>
        <ecNumber evidence="6 9">4.2.1.10</ecNumber>
    </recommendedName>
    <alternativeName>
        <fullName evidence="9">Type II DHQase</fullName>
    </alternativeName>
</protein>
<accession>A0A1X6Z915</accession>
<keyword evidence="9" id="KW-0028">Amino-acid biosynthesis</keyword>
<dbReference type="HAMAP" id="MF_00169">
    <property type="entry name" value="AroQ"/>
    <property type="match status" value="1"/>
</dbReference>
<evidence type="ECO:0000256" key="1">
    <source>
        <dbReference type="ARBA" id="ARBA00001864"/>
    </source>
</evidence>
<dbReference type="Gene3D" id="3.40.50.9100">
    <property type="entry name" value="Dehydroquinase, class II"/>
    <property type="match status" value="1"/>
</dbReference>
<dbReference type="SUPFAM" id="SSF52304">
    <property type="entry name" value="Type II 3-dehydroquinate dehydratase"/>
    <property type="match status" value="1"/>
</dbReference>
<dbReference type="UniPathway" id="UPA00053">
    <property type="reaction ID" value="UER00086"/>
</dbReference>
<dbReference type="InterPro" id="IPR018509">
    <property type="entry name" value="DHquinase_II_CS"/>
</dbReference>
<dbReference type="NCBIfam" id="NF003806">
    <property type="entry name" value="PRK05395.1-3"/>
    <property type="match status" value="1"/>
</dbReference>
<dbReference type="InterPro" id="IPR036441">
    <property type="entry name" value="DHquinase_II_sf"/>
</dbReference>
<feature type="compositionally biased region" description="Basic residues" evidence="10">
    <location>
        <begin position="1"/>
        <end position="12"/>
    </location>
</feature>
<feature type="active site" description="Proton donor" evidence="9">
    <location>
        <position position="134"/>
    </location>
</feature>
<evidence type="ECO:0000256" key="3">
    <source>
        <dbReference type="ARBA" id="ARBA00004902"/>
    </source>
</evidence>
<dbReference type="GO" id="GO:0003855">
    <property type="term" value="F:3-dehydroquinate dehydratase activity"/>
    <property type="evidence" value="ECO:0007669"/>
    <property type="project" value="UniProtKB-UniRule"/>
</dbReference>
<proteinExistence type="inferred from homology"/>
<comment type="similarity">
    <text evidence="4 9">Belongs to the type-II 3-dehydroquinase family.</text>
</comment>
<evidence type="ECO:0000313" key="11">
    <source>
        <dbReference type="EMBL" id="SLN43933.1"/>
    </source>
</evidence>
<dbReference type="GO" id="GO:0009423">
    <property type="term" value="P:chorismate biosynthetic process"/>
    <property type="evidence" value="ECO:0007669"/>
    <property type="project" value="UniProtKB-UniRule"/>
</dbReference>
<evidence type="ECO:0000256" key="2">
    <source>
        <dbReference type="ARBA" id="ARBA00003924"/>
    </source>
</evidence>
<keyword evidence="12" id="KW-1185">Reference proteome</keyword>
<feature type="binding site" evidence="9">
    <location>
        <position position="114"/>
    </location>
    <ligand>
        <name>substrate</name>
    </ligand>
</feature>
<dbReference type="Proteomes" id="UP000193570">
    <property type="component" value="Unassembled WGS sequence"/>
</dbReference>
<dbReference type="GO" id="GO:0008652">
    <property type="term" value="P:amino acid biosynthetic process"/>
    <property type="evidence" value="ECO:0007669"/>
    <property type="project" value="UniProtKB-KW"/>
</dbReference>
<dbReference type="NCBIfam" id="NF003805">
    <property type="entry name" value="PRK05395.1-2"/>
    <property type="match status" value="1"/>
</dbReference>
<gene>
    <name evidence="9 11" type="primary">aroQ</name>
    <name evidence="11" type="ORF">ROJ8625_02186</name>
</gene>
<comment type="pathway">
    <text evidence="3 9">Metabolic intermediate biosynthesis; chorismate biosynthesis; chorismate from D-erythrose 4-phosphate and phosphoenolpyruvate: step 3/7.</text>
</comment>
<feature type="binding site" evidence="9">
    <location>
        <position position="108"/>
    </location>
    <ligand>
        <name>substrate</name>
    </ligand>
</feature>
<keyword evidence="8 9" id="KW-0456">Lyase</keyword>
<organism evidence="11 12">
    <name type="scientific">Roseivivax jejudonensis</name>
    <dbReference type="NCBI Taxonomy" id="1529041"/>
    <lineage>
        <taxon>Bacteria</taxon>
        <taxon>Pseudomonadati</taxon>
        <taxon>Pseudomonadota</taxon>
        <taxon>Alphaproteobacteria</taxon>
        <taxon>Rhodobacterales</taxon>
        <taxon>Roseobacteraceae</taxon>
        <taxon>Roseivivax</taxon>
    </lineage>
</organism>
<dbReference type="AlphaFoldDB" id="A0A1X6Z915"/>
<dbReference type="GO" id="GO:0019631">
    <property type="term" value="P:quinate catabolic process"/>
    <property type="evidence" value="ECO:0007669"/>
    <property type="project" value="TreeGrafter"/>
</dbReference>
<evidence type="ECO:0000256" key="10">
    <source>
        <dbReference type="SAM" id="MobiDB-lite"/>
    </source>
</evidence>
<sequence>MLSTRAPHRTATRRLQPAVRRGYDSRTEQRAVKAHMQTILILNGPNLNLLGRREPEIYGHETLADVEARCRAVCPAGVSIDLRQSNHEGVLIDWIHEARESATAIVINPGAFTHTSIAILDALNAFEGPVIEVHVSNVHRREAFRHHSYVSGRADGVIAGFGIEGYEAATRRICTLIGAGH</sequence>
<reference evidence="11 12" key="1">
    <citation type="submission" date="2017-03" db="EMBL/GenBank/DDBJ databases">
        <authorList>
            <person name="Afonso C.L."/>
            <person name="Miller P.J."/>
            <person name="Scott M.A."/>
            <person name="Spackman E."/>
            <person name="Goraichik I."/>
            <person name="Dimitrov K.M."/>
            <person name="Suarez D.L."/>
            <person name="Swayne D.E."/>
        </authorList>
    </citation>
    <scope>NUCLEOTIDE SEQUENCE [LARGE SCALE GENOMIC DNA]</scope>
    <source>
        <strain evidence="11 12">CECT 8625</strain>
    </source>
</reference>
<keyword evidence="7 9" id="KW-0057">Aromatic amino acid biosynthesis</keyword>
<evidence type="ECO:0000256" key="7">
    <source>
        <dbReference type="ARBA" id="ARBA00023141"/>
    </source>
</evidence>
<dbReference type="PANTHER" id="PTHR21272">
    <property type="entry name" value="CATABOLIC 3-DEHYDROQUINASE"/>
    <property type="match status" value="1"/>
</dbReference>
<comment type="catalytic activity">
    <reaction evidence="1 9">
        <text>3-dehydroquinate = 3-dehydroshikimate + H2O</text>
        <dbReference type="Rhea" id="RHEA:21096"/>
        <dbReference type="ChEBI" id="CHEBI:15377"/>
        <dbReference type="ChEBI" id="CHEBI:16630"/>
        <dbReference type="ChEBI" id="CHEBI:32364"/>
        <dbReference type="EC" id="4.2.1.10"/>
    </reaction>
</comment>
<name>A0A1X6Z915_9RHOB</name>
<dbReference type="NCBIfam" id="TIGR01088">
    <property type="entry name" value="aroQ"/>
    <property type="match status" value="1"/>
</dbReference>
<feature type="binding site" evidence="9">
    <location>
        <position position="145"/>
    </location>
    <ligand>
        <name>substrate</name>
    </ligand>
</feature>
<evidence type="ECO:0000256" key="4">
    <source>
        <dbReference type="ARBA" id="ARBA00011037"/>
    </source>
</evidence>
<feature type="binding site" evidence="9">
    <location>
        <begin position="135"/>
        <end position="136"/>
    </location>
    <ligand>
        <name>substrate</name>
    </ligand>
</feature>
<evidence type="ECO:0000256" key="8">
    <source>
        <dbReference type="ARBA" id="ARBA00023239"/>
    </source>
</evidence>
<dbReference type="EMBL" id="FWFK01000003">
    <property type="protein sequence ID" value="SLN43933.1"/>
    <property type="molecule type" value="Genomic_DNA"/>
</dbReference>
<evidence type="ECO:0000256" key="5">
    <source>
        <dbReference type="ARBA" id="ARBA00011193"/>
    </source>
</evidence>
<dbReference type="EC" id="4.2.1.10" evidence="6 9"/>
<feature type="active site" description="Proton acceptor" evidence="9">
    <location>
        <position position="58"/>
    </location>
</feature>
<dbReference type="PROSITE" id="PS01029">
    <property type="entry name" value="DEHYDROQUINASE_II"/>
    <property type="match status" value="1"/>
</dbReference>
<dbReference type="NCBIfam" id="NF003807">
    <property type="entry name" value="PRK05395.1-4"/>
    <property type="match status" value="1"/>
</dbReference>
<dbReference type="CDD" id="cd00466">
    <property type="entry name" value="DHQase_II"/>
    <property type="match status" value="1"/>
</dbReference>
<dbReference type="PANTHER" id="PTHR21272:SF3">
    <property type="entry name" value="CATABOLIC 3-DEHYDROQUINASE"/>
    <property type="match status" value="1"/>
</dbReference>
<feature type="site" description="Transition state stabilizer" evidence="9">
    <location>
        <position position="53"/>
    </location>
</feature>
<evidence type="ECO:0000313" key="12">
    <source>
        <dbReference type="Proteomes" id="UP000193570"/>
    </source>
</evidence>
<dbReference type="InterPro" id="IPR001874">
    <property type="entry name" value="DHquinase_II"/>
</dbReference>
<comment type="subunit">
    <text evidence="5 9">Homododecamer.</text>
</comment>
<feature type="binding site" evidence="9">
    <location>
        <position position="121"/>
    </location>
    <ligand>
        <name>substrate</name>
    </ligand>
</feature>
<evidence type="ECO:0000256" key="9">
    <source>
        <dbReference type="HAMAP-Rule" id="MF_00169"/>
    </source>
</evidence>